<dbReference type="Pfam" id="PF00849">
    <property type="entry name" value="PseudoU_synth_2"/>
    <property type="match status" value="1"/>
</dbReference>
<accession>A0A2N3IUP6</accession>
<dbReference type="AlphaFoldDB" id="A0A2N3IUP6"/>
<dbReference type="Gene3D" id="3.30.70.580">
    <property type="entry name" value="Pseudouridine synthase I, catalytic domain, N-terminal subdomain"/>
    <property type="match status" value="1"/>
</dbReference>
<dbReference type="InterPro" id="IPR020103">
    <property type="entry name" value="PsdUridine_synth_cat_dom_sf"/>
</dbReference>
<dbReference type="InterPro" id="IPR050343">
    <property type="entry name" value="RsuA_PseudoU_synthase"/>
</dbReference>
<dbReference type="PROSITE" id="PS01149">
    <property type="entry name" value="PSI_RSU"/>
    <property type="match status" value="1"/>
</dbReference>
<evidence type="ECO:0000256" key="3">
    <source>
        <dbReference type="RuleBase" id="RU003887"/>
    </source>
</evidence>
<dbReference type="PANTHER" id="PTHR47683">
    <property type="entry name" value="PSEUDOURIDINE SYNTHASE FAMILY PROTEIN-RELATED"/>
    <property type="match status" value="1"/>
</dbReference>
<dbReference type="GO" id="GO:0001522">
    <property type="term" value="P:pseudouridine synthesis"/>
    <property type="evidence" value="ECO:0007669"/>
    <property type="project" value="InterPro"/>
</dbReference>
<dbReference type="InterPro" id="IPR042092">
    <property type="entry name" value="PsdUridine_s_RsuA/RluB/E/F_cat"/>
</dbReference>
<gene>
    <name evidence="6" type="ORF">AOX56_04290</name>
</gene>
<feature type="compositionally biased region" description="Low complexity" evidence="4">
    <location>
        <begin position="213"/>
        <end position="226"/>
    </location>
</feature>
<protein>
    <recommendedName>
        <fullName evidence="3">Pseudouridine synthase</fullName>
        <ecNumber evidence="3">5.4.99.-</ecNumber>
    </recommendedName>
</protein>
<evidence type="ECO:0000256" key="2">
    <source>
        <dbReference type="ARBA" id="ARBA00023235"/>
    </source>
</evidence>
<feature type="domain" description="Pseudouridine synthase RsuA/RluA-like" evidence="5">
    <location>
        <begin position="43"/>
        <end position="187"/>
    </location>
</feature>
<evidence type="ECO:0000256" key="1">
    <source>
        <dbReference type="ARBA" id="ARBA00008348"/>
    </source>
</evidence>
<dbReference type="SUPFAM" id="SSF55120">
    <property type="entry name" value="Pseudouridine synthase"/>
    <property type="match status" value="1"/>
</dbReference>
<dbReference type="NCBIfam" id="TIGR00093">
    <property type="entry name" value="pseudouridine synthase"/>
    <property type="match status" value="1"/>
</dbReference>
<dbReference type="InterPro" id="IPR020094">
    <property type="entry name" value="TruA/RsuA/RluB/E/F_N"/>
</dbReference>
<feature type="region of interest" description="Disordered" evidence="4">
    <location>
        <begin position="211"/>
        <end position="309"/>
    </location>
</feature>
<feature type="region of interest" description="Disordered" evidence="4">
    <location>
        <begin position="1"/>
        <end position="36"/>
    </location>
</feature>
<dbReference type="Proteomes" id="UP000233526">
    <property type="component" value="Unassembled WGS sequence"/>
</dbReference>
<comment type="caution">
    <text evidence="6">The sequence shown here is derived from an EMBL/GenBank/DDBJ whole genome shotgun (WGS) entry which is preliminary data.</text>
</comment>
<keyword evidence="2 3" id="KW-0413">Isomerase</keyword>
<dbReference type="InterPro" id="IPR018496">
    <property type="entry name" value="PsdUridine_synth_RsuA/RluB_CS"/>
</dbReference>
<feature type="compositionally biased region" description="Low complexity" evidence="4">
    <location>
        <begin position="262"/>
        <end position="276"/>
    </location>
</feature>
<reference evidence="6 7" key="1">
    <citation type="journal article" date="2017" name="Front. Microbiol.">
        <title>Strong Genomic and Phenotypic Heterogeneity in the Aeromonas sobria Species Complex.</title>
        <authorList>
            <person name="Gauthier J."/>
            <person name="Vincent A.T."/>
            <person name="Charette S.J."/>
            <person name="Derome N."/>
        </authorList>
    </citation>
    <scope>NUCLEOTIDE SEQUENCE [LARGE SCALE GENOMIC DNA]</scope>
    <source>
        <strain evidence="6 7">JF2635</strain>
    </source>
</reference>
<dbReference type="GO" id="GO:0140098">
    <property type="term" value="F:catalytic activity, acting on RNA"/>
    <property type="evidence" value="ECO:0007669"/>
    <property type="project" value="UniProtKB-ARBA"/>
</dbReference>
<evidence type="ECO:0000313" key="6">
    <source>
        <dbReference type="EMBL" id="PKQ75725.1"/>
    </source>
</evidence>
<organism evidence="6 7">
    <name type="scientific">Aeromonas sobria</name>
    <dbReference type="NCBI Taxonomy" id="646"/>
    <lineage>
        <taxon>Bacteria</taxon>
        <taxon>Pseudomonadati</taxon>
        <taxon>Pseudomonadota</taxon>
        <taxon>Gammaproteobacteria</taxon>
        <taxon>Aeromonadales</taxon>
        <taxon>Aeromonadaceae</taxon>
        <taxon>Aeromonas</taxon>
    </lineage>
</organism>
<dbReference type="EMBL" id="LJZX01000045">
    <property type="protein sequence ID" value="PKQ75725.1"/>
    <property type="molecule type" value="Genomic_DNA"/>
</dbReference>
<sequence>MKSPRSRLSLSSRPPRDGAARTSTMARPAAPRKPELAPADRKLLLLNKPYMVLCQFTDEAGRETLKDYITEPGIYAAGRLDRDSEGLLLLTNDGKLQARLTQPGEKTPKTYWVQVEGIPSEEKLAALRAGVELNDGMTLPAGARIMPEPDVWPRNPPIRERKEIPTRWLEIKIIEGRNRQVRRMTAHIGHPTLRLIRYAIGDWTLDGLAPGESRSLPAPELAPASASRRRPPSSRSGGNAKPAGEAPRRVSQPKREDRPRSTHSTASSTASSTESPTDGKPRSSGRGGSRNTMRRPARAGNPNSNDKES</sequence>
<dbReference type="GO" id="GO:0003723">
    <property type="term" value="F:RNA binding"/>
    <property type="evidence" value="ECO:0007669"/>
    <property type="project" value="InterPro"/>
</dbReference>
<dbReference type="InterPro" id="IPR006145">
    <property type="entry name" value="PsdUridine_synth_RsuA/RluA"/>
</dbReference>
<evidence type="ECO:0000259" key="5">
    <source>
        <dbReference type="Pfam" id="PF00849"/>
    </source>
</evidence>
<dbReference type="GO" id="GO:0006364">
    <property type="term" value="P:rRNA processing"/>
    <property type="evidence" value="ECO:0007669"/>
    <property type="project" value="UniProtKB-ARBA"/>
</dbReference>
<name>A0A2N3IUP6_AERSO</name>
<proteinExistence type="inferred from homology"/>
<dbReference type="Gene3D" id="3.30.70.1560">
    <property type="entry name" value="Alpha-L RNA-binding motif"/>
    <property type="match status" value="1"/>
</dbReference>
<evidence type="ECO:0000313" key="7">
    <source>
        <dbReference type="Proteomes" id="UP000233526"/>
    </source>
</evidence>
<dbReference type="RefSeq" id="WP_101319252.1">
    <property type="nucleotide sequence ID" value="NZ_CAWNSS010000045.1"/>
</dbReference>
<dbReference type="GO" id="GO:0009982">
    <property type="term" value="F:pseudouridine synthase activity"/>
    <property type="evidence" value="ECO:0007669"/>
    <property type="project" value="InterPro"/>
</dbReference>
<dbReference type="EC" id="5.4.99.-" evidence="3"/>
<dbReference type="PANTHER" id="PTHR47683:SF2">
    <property type="entry name" value="RNA-BINDING S4 DOMAIN-CONTAINING PROTEIN"/>
    <property type="match status" value="1"/>
</dbReference>
<dbReference type="InterPro" id="IPR000748">
    <property type="entry name" value="PsdUridine_synth_RsuA/RluB/E/F"/>
</dbReference>
<comment type="similarity">
    <text evidence="1 3">Belongs to the pseudouridine synthase RsuA family.</text>
</comment>
<evidence type="ECO:0000256" key="4">
    <source>
        <dbReference type="SAM" id="MobiDB-lite"/>
    </source>
</evidence>